<evidence type="ECO:0000313" key="7">
    <source>
        <dbReference type="EMBL" id="GLR73243.1"/>
    </source>
</evidence>
<dbReference type="PROSITE" id="PS51128">
    <property type="entry name" value="ZF_DKSA_2"/>
    <property type="match status" value="1"/>
</dbReference>
<keyword evidence="3" id="KW-0862">Zinc</keyword>
<dbReference type="NCBIfam" id="NF008243">
    <property type="entry name" value="PRK11019.1"/>
    <property type="match status" value="1"/>
</dbReference>
<dbReference type="Gene3D" id="1.20.120.910">
    <property type="entry name" value="DksA, coiled-coil domain"/>
    <property type="match status" value="1"/>
</dbReference>
<gene>
    <name evidence="7" type="primary">ybiI</name>
    <name evidence="8" type="ORF">BTO23_16150</name>
    <name evidence="7" type="ORF">GCM10007855_01160</name>
</gene>
<protein>
    <recommendedName>
        <fullName evidence="6">Zinc finger DksA/TraR C4-type domain-containing protein</fullName>
    </recommendedName>
</protein>
<evidence type="ECO:0000256" key="2">
    <source>
        <dbReference type="ARBA" id="ARBA00022771"/>
    </source>
</evidence>
<dbReference type="AlphaFoldDB" id="A0A2S7X8E0"/>
<keyword evidence="10" id="KW-1185">Reference proteome</keyword>
<reference evidence="7" key="1">
    <citation type="journal article" date="2014" name="Int. J. Syst. Evol. Microbiol.">
        <title>Complete genome of a new Firmicutes species belonging to the dominant human colonic microbiota ('Ruminococcus bicirculans') reveals two chromosomes and a selective capacity to utilize plant glucans.</title>
        <authorList>
            <consortium name="NISC Comparative Sequencing Program"/>
            <person name="Wegmann U."/>
            <person name="Louis P."/>
            <person name="Goesmann A."/>
            <person name="Henrissat B."/>
            <person name="Duncan S.H."/>
            <person name="Flint H.J."/>
        </authorList>
    </citation>
    <scope>NUCLEOTIDE SEQUENCE</scope>
    <source>
        <strain evidence="7">NBRC 105001</strain>
    </source>
</reference>
<dbReference type="PANTHER" id="PTHR38777:SF1">
    <property type="entry name" value="DNAK SUPPRESSOR PROTEIN"/>
    <property type="match status" value="1"/>
</dbReference>
<feature type="region of interest" description="Disordered" evidence="5">
    <location>
        <begin position="68"/>
        <end position="89"/>
    </location>
</feature>
<sequence>MANGFTRDGGVQDQIDATVTDAINRARAHLNHEHNETDYCLECGELIPEARRKIILGVELCVSCQEKEDAEEKKFSAYNRRASKDSQLR</sequence>
<keyword evidence="1" id="KW-0479">Metal-binding</keyword>
<dbReference type="Pfam" id="PF01258">
    <property type="entry name" value="zf-dskA_traR"/>
    <property type="match status" value="1"/>
</dbReference>
<dbReference type="Proteomes" id="UP001156660">
    <property type="component" value="Unassembled WGS sequence"/>
</dbReference>
<evidence type="ECO:0000256" key="1">
    <source>
        <dbReference type="ARBA" id="ARBA00022723"/>
    </source>
</evidence>
<comment type="caution">
    <text evidence="8">The sequence shown here is derived from an EMBL/GenBank/DDBJ whole genome shotgun (WGS) entry which is preliminary data.</text>
</comment>
<dbReference type="Proteomes" id="UP000239273">
    <property type="component" value="Unassembled WGS sequence"/>
</dbReference>
<keyword evidence="2" id="KW-0863">Zinc-finger</keyword>
<reference evidence="10" key="3">
    <citation type="journal article" date="2019" name="Int. J. Syst. Evol. Microbiol.">
        <title>The Global Catalogue of Microorganisms (GCM) 10K type strain sequencing project: providing services to taxonomists for standard genome sequencing and annotation.</title>
        <authorList>
            <consortium name="The Broad Institute Genomics Platform"/>
            <consortium name="The Broad Institute Genome Sequencing Center for Infectious Disease"/>
            <person name="Wu L."/>
            <person name="Ma J."/>
        </authorList>
    </citation>
    <scope>NUCLEOTIDE SEQUENCE [LARGE SCALE GENOMIC DNA]</scope>
    <source>
        <strain evidence="10">NBRC 105001</strain>
    </source>
</reference>
<reference evidence="7" key="4">
    <citation type="submission" date="2023-01" db="EMBL/GenBank/DDBJ databases">
        <title>Draft genome sequence of Aliivibrio sifiae strain NBRC 105001.</title>
        <authorList>
            <person name="Sun Q."/>
            <person name="Mori K."/>
        </authorList>
    </citation>
    <scope>NUCLEOTIDE SEQUENCE</scope>
    <source>
        <strain evidence="7">NBRC 105001</strain>
    </source>
</reference>
<evidence type="ECO:0000313" key="9">
    <source>
        <dbReference type="Proteomes" id="UP000239273"/>
    </source>
</evidence>
<evidence type="ECO:0000256" key="3">
    <source>
        <dbReference type="ARBA" id="ARBA00022833"/>
    </source>
</evidence>
<dbReference type="GO" id="GO:1900378">
    <property type="term" value="P:positive regulation of secondary metabolite biosynthetic process"/>
    <property type="evidence" value="ECO:0007669"/>
    <property type="project" value="TreeGrafter"/>
</dbReference>
<dbReference type="SUPFAM" id="SSF57716">
    <property type="entry name" value="Glucocorticoid receptor-like (DNA-binding domain)"/>
    <property type="match status" value="1"/>
</dbReference>
<evidence type="ECO:0000313" key="10">
    <source>
        <dbReference type="Proteomes" id="UP001156660"/>
    </source>
</evidence>
<dbReference type="InterPro" id="IPR000962">
    <property type="entry name" value="Znf_DskA_TraR"/>
</dbReference>
<feature type="zinc finger region" description="dksA C4-type" evidence="4">
    <location>
        <begin position="40"/>
        <end position="64"/>
    </location>
</feature>
<accession>A0A2S7X8E0</accession>
<proteinExistence type="predicted"/>
<dbReference type="GO" id="GO:0008270">
    <property type="term" value="F:zinc ion binding"/>
    <property type="evidence" value="ECO:0007669"/>
    <property type="project" value="UniProtKB-KW"/>
</dbReference>
<reference evidence="8 9" key="2">
    <citation type="submission" date="2016-12" db="EMBL/GenBank/DDBJ databases">
        <title>Diversity of luminous bacteria.</title>
        <authorList>
            <person name="Yoshizawa S."/>
            <person name="Kogure K."/>
        </authorList>
    </citation>
    <scope>NUCLEOTIDE SEQUENCE [LARGE SCALE GENOMIC DNA]</scope>
    <source>
        <strain evidence="8 9">NBRC 105001</strain>
    </source>
</reference>
<evidence type="ECO:0000259" key="6">
    <source>
        <dbReference type="Pfam" id="PF01258"/>
    </source>
</evidence>
<organism evidence="8 9">
    <name type="scientific">Aliivibrio sifiae</name>
    <dbReference type="NCBI Taxonomy" id="566293"/>
    <lineage>
        <taxon>Bacteria</taxon>
        <taxon>Pseudomonadati</taxon>
        <taxon>Pseudomonadota</taxon>
        <taxon>Gammaproteobacteria</taxon>
        <taxon>Vibrionales</taxon>
        <taxon>Vibrionaceae</taxon>
        <taxon>Aliivibrio</taxon>
    </lineage>
</organism>
<dbReference type="PANTHER" id="PTHR38777">
    <property type="entry name" value="FELS-2 PROPHAGE PROTEIN"/>
    <property type="match status" value="1"/>
</dbReference>
<name>A0A2S7X8E0_9GAMM</name>
<dbReference type="EMBL" id="MSCP01000002">
    <property type="protein sequence ID" value="PQJ87628.1"/>
    <property type="molecule type" value="Genomic_DNA"/>
</dbReference>
<dbReference type="EMBL" id="BSOU01000001">
    <property type="protein sequence ID" value="GLR73243.1"/>
    <property type="molecule type" value="Genomic_DNA"/>
</dbReference>
<evidence type="ECO:0000256" key="5">
    <source>
        <dbReference type="SAM" id="MobiDB-lite"/>
    </source>
</evidence>
<dbReference type="RefSeq" id="WP_060992927.1">
    <property type="nucleotide sequence ID" value="NZ_BSOU01000001.1"/>
</dbReference>
<feature type="domain" description="Zinc finger DksA/TraR C4-type" evidence="6">
    <location>
        <begin position="39"/>
        <end position="68"/>
    </location>
</feature>
<evidence type="ECO:0000256" key="4">
    <source>
        <dbReference type="PROSITE-ProRule" id="PRU00510"/>
    </source>
</evidence>
<evidence type="ECO:0000313" key="8">
    <source>
        <dbReference type="EMBL" id="PQJ87628.1"/>
    </source>
</evidence>
<dbReference type="OrthoDB" id="962301at2"/>